<feature type="non-terminal residue" evidence="2">
    <location>
        <position position="1"/>
    </location>
</feature>
<keyword evidence="1" id="KW-0812">Transmembrane</keyword>
<protein>
    <submittedName>
        <fullName evidence="2">DUF2232 domain-containing protein</fullName>
    </submittedName>
</protein>
<gene>
    <name evidence="2" type="ORF">G3N55_01040</name>
</gene>
<organism evidence="2 3">
    <name type="scientific">Dissulfurirhabdus thermomarina</name>
    <dbReference type="NCBI Taxonomy" id="1765737"/>
    <lineage>
        <taxon>Bacteria</taxon>
        <taxon>Deltaproteobacteria</taxon>
        <taxon>Dissulfurirhabdaceae</taxon>
        <taxon>Dissulfurirhabdus</taxon>
    </lineage>
</organism>
<sequence>AGAVGDNLLLGLGGVYLVQGLSVIAFHMERRRVPGYLRWGFYVLLSLQWYGLLSAAALGLLHTWFPLGRGGGAGDTT</sequence>
<proteinExistence type="predicted"/>
<evidence type="ECO:0000313" key="3">
    <source>
        <dbReference type="Proteomes" id="UP000469346"/>
    </source>
</evidence>
<feature type="transmembrane region" description="Helical" evidence="1">
    <location>
        <begin position="39"/>
        <end position="61"/>
    </location>
</feature>
<accession>A0A6N9TK32</accession>
<keyword evidence="3" id="KW-1185">Reference proteome</keyword>
<keyword evidence="1" id="KW-1133">Transmembrane helix</keyword>
<keyword evidence="1" id="KW-0472">Membrane</keyword>
<dbReference type="AlphaFoldDB" id="A0A6N9TK32"/>
<dbReference type="EMBL" id="JAAGRR010000004">
    <property type="protein sequence ID" value="NDY41438.1"/>
    <property type="molecule type" value="Genomic_DNA"/>
</dbReference>
<comment type="caution">
    <text evidence="2">The sequence shown here is derived from an EMBL/GenBank/DDBJ whole genome shotgun (WGS) entry which is preliminary data.</text>
</comment>
<dbReference type="Pfam" id="PF09991">
    <property type="entry name" value="DUF2232"/>
    <property type="match status" value="1"/>
</dbReference>
<reference evidence="2 3" key="1">
    <citation type="submission" date="2020-02" db="EMBL/GenBank/DDBJ databases">
        <title>Comparative genomics of sulfur disproportionating microorganisms.</title>
        <authorList>
            <person name="Ward L.M."/>
            <person name="Bertran E."/>
            <person name="Johnston D.T."/>
        </authorList>
    </citation>
    <scope>NUCLEOTIDE SEQUENCE [LARGE SCALE GENOMIC DNA]</scope>
    <source>
        <strain evidence="2 3">DSM 100025</strain>
    </source>
</reference>
<feature type="transmembrane region" description="Helical" evidence="1">
    <location>
        <begin position="6"/>
        <end position="27"/>
    </location>
</feature>
<dbReference type="RefSeq" id="WP_163297597.1">
    <property type="nucleotide sequence ID" value="NZ_JAAGRR010000004.1"/>
</dbReference>
<evidence type="ECO:0000313" key="2">
    <source>
        <dbReference type="EMBL" id="NDY41438.1"/>
    </source>
</evidence>
<dbReference type="InterPro" id="IPR018710">
    <property type="entry name" value="DUF2232"/>
</dbReference>
<evidence type="ECO:0000256" key="1">
    <source>
        <dbReference type="SAM" id="Phobius"/>
    </source>
</evidence>
<dbReference type="Proteomes" id="UP000469346">
    <property type="component" value="Unassembled WGS sequence"/>
</dbReference>
<name>A0A6N9TK32_DISTH</name>